<keyword evidence="3" id="KW-1185">Reference proteome</keyword>
<name>A0A9N8EYW5_9STRA</name>
<feature type="transmembrane region" description="Helical" evidence="1">
    <location>
        <begin position="71"/>
        <end position="88"/>
    </location>
</feature>
<keyword evidence="1" id="KW-0472">Membrane</keyword>
<proteinExistence type="predicted"/>
<evidence type="ECO:0000313" key="2">
    <source>
        <dbReference type="EMBL" id="CAB9529806.1"/>
    </source>
</evidence>
<gene>
    <name evidence="2" type="ORF">SEMRO_2630_G333150.1</name>
</gene>
<protein>
    <submittedName>
        <fullName evidence="2">Uncharacterized protein</fullName>
    </submittedName>
</protein>
<sequence>MEPATEADLKAATRQGTILAIRVDGKRYGHGWVDGGWFQKVPGWVKALFGILGWMVVVTSLTLFWKYVIPVISGLFGSFMDMVFPVWWRRKLPSAFKEHFHIEAEVKPEPEEDGFLKRKKPVSYVYT</sequence>
<reference evidence="2" key="1">
    <citation type="submission" date="2020-06" db="EMBL/GenBank/DDBJ databases">
        <authorList>
            <consortium name="Plant Systems Biology data submission"/>
        </authorList>
    </citation>
    <scope>NUCLEOTIDE SEQUENCE</scope>
    <source>
        <strain evidence="2">D6</strain>
    </source>
</reference>
<evidence type="ECO:0000256" key="1">
    <source>
        <dbReference type="SAM" id="Phobius"/>
    </source>
</evidence>
<dbReference type="OrthoDB" id="48045at2759"/>
<organism evidence="2 3">
    <name type="scientific">Seminavis robusta</name>
    <dbReference type="NCBI Taxonomy" id="568900"/>
    <lineage>
        <taxon>Eukaryota</taxon>
        <taxon>Sar</taxon>
        <taxon>Stramenopiles</taxon>
        <taxon>Ochrophyta</taxon>
        <taxon>Bacillariophyta</taxon>
        <taxon>Bacillariophyceae</taxon>
        <taxon>Bacillariophycidae</taxon>
        <taxon>Naviculales</taxon>
        <taxon>Naviculaceae</taxon>
        <taxon>Seminavis</taxon>
    </lineage>
</organism>
<evidence type="ECO:0000313" key="3">
    <source>
        <dbReference type="Proteomes" id="UP001153069"/>
    </source>
</evidence>
<accession>A0A9N8EYW5</accession>
<dbReference type="Proteomes" id="UP001153069">
    <property type="component" value="Unassembled WGS sequence"/>
</dbReference>
<dbReference type="AlphaFoldDB" id="A0A9N8EYW5"/>
<dbReference type="EMBL" id="CAICTM010002628">
    <property type="protein sequence ID" value="CAB9529806.1"/>
    <property type="molecule type" value="Genomic_DNA"/>
</dbReference>
<comment type="caution">
    <text evidence="2">The sequence shown here is derived from an EMBL/GenBank/DDBJ whole genome shotgun (WGS) entry which is preliminary data.</text>
</comment>
<keyword evidence="1" id="KW-1133">Transmembrane helix</keyword>
<feature type="transmembrane region" description="Helical" evidence="1">
    <location>
        <begin position="47"/>
        <end position="65"/>
    </location>
</feature>
<keyword evidence="1" id="KW-0812">Transmembrane</keyword>